<evidence type="ECO:0000256" key="6">
    <source>
        <dbReference type="ARBA" id="ARBA00048493"/>
    </source>
</evidence>
<dbReference type="GO" id="GO:0006048">
    <property type="term" value="P:UDP-N-acetylglucosamine biosynthetic process"/>
    <property type="evidence" value="ECO:0007669"/>
    <property type="project" value="TreeGrafter"/>
</dbReference>
<name>A0A267H326_9PLAT</name>
<evidence type="ECO:0000313" key="9">
    <source>
        <dbReference type="Proteomes" id="UP000215902"/>
    </source>
</evidence>
<evidence type="ECO:0000256" key="5">
    <source>
        <dbReference type="ARBA" id="ARBA00022695"/>
    </source>
</evidence>
<dbReference type="SUPFAM" id="SSF53448">
    <property type="entry name" value="Nucleotide-diphospho-sugar transferases"/>
    <property type="match status" value="1"/>
</dbReference>
<dbReference type="CDD" id="cd04193">
    <property type="entry name" value="UDPGlcNAc_PPase"/>
    <property type="match status" value="1"/>
</dbReference>
<reference evidence="8 9" key="1">
    <citation type="submission" date="2017-06" db="EMBL/GenBank/DDBJ databases">
        <title>A platform for efficient transgenesis in Macrostomum lignano, a flatworm model organism for stem cell research.</title>
        <authorList>
            <person name="Berezikov E."/>
        </authorList>
    </citation>
    <scope>NUCLEOTIDE SEQUENCE [LARGE SCALE GENOMIC DNA]</scope>
    <source>
        <strain evidence="8">DV1</strain>
        <tissue evidence="8">Whole organism</tissue>
    </source>
</reference>
<dbReference type="Pfam" id="PF01704">
    <property type="entry name" value="UDPGP"/>
    <property type="match status" value="1"/>
</dbReference>
<comment type="catalytic activity">
    <reaction evidence="6">
        <text>N-acetyl-alpha-D-glucosamine 1-phosphate + UTP + H(+) = UDP-N-acetyl-alpha-D-glucosamine + diphosphate</text>
        <dbReference type="Rhea" id="RHEA:13509"/>
        <dbReference type="ChEBI" id="CHEBI:15378"/>
        <dbReference type="ChEBI" id="CHEBI:33019"/>
        <dbReference type="ChEBI" id="CHEBI:46398"/>
        <dbReference type="ChEBI" id="CHEBI:57705"/>
        <dbReference type="ChEBI" id="CHEBI:57776"/>
        <dbReference type="EC" id="2.7.7.23"/>
    </reaction>
</comment>
<dbReference type="PANTHER" id="PTHR11952:SF2">
    <property type="entry name" value="LD24639P"/>
    <property type="match status" value="1"/>
</dbReference>
<keyword evidence="9" id="KW-1185">Reference proteome</keyword>
<dbReference type="Proteomes" id="UP000215902">
    <property type="component" value="Unassembled WGS sequence"/>
</dbReference>
<dbReference type="InterPro" id="IPR039741">
    <property type="entry name" value="UDP-sugar_pyrophosphorylase"/>
</dbReference>
<dbReference type="STRING" id="282301.A0A267H326"/>
<feature type="compositionally biased region" description="Low complexity" evidence="7">
    <location>
        <begin position="1"/>
        <end position="13"/>
    </location>
</feature>
<dbReference type="OrthoDB" id="532420at2759"/>
<dbReference type="GO" id="GO:0003977">
    <property type="term" value="F:UDP-N-acetylglucosamine diphosphorylase activity"/>
    <property type="evidence" value="ECO:0007669"/>
    <property type="project" value="UniProtKB-EC"/>
</dbReference>
<gene>
    <name evidence="8" type="ORF">BOX15_Mlig006292g4</name>
</gene>
<feature type="region of interest" description="Disordered" evidence="7">
    <location>
        <begin position="75"/>
        <end position="97"/>
    </location>
</feature>
<evidence type="ECO:0000313" key="8">
    <source>
        <dbReference type="EMBL" id="PAA92698.1"/>
    </source>
</evidence>
<dbReference type="Gene3D" id="3.90.550.10">
    <property type="entry name" value="Spore Coat Polysaccharide Biosynthesis Protein SpsA, Chain A"/>
    <property type="match status" value="1"/>
</dbReference>
<organism evidence="8 9">
    <name type="scientific">Macrostomum lignano</name>
    <dbReference type="NCBI Taxonomy" id="282301"/>
    <lineage>
        <taxon>Eukaryota</taxon>
        <taxon>Metazoa</taxon>
        <taxon>Spiralia</taxon>
        <taxon>Lophotrochozoa</taxon>
        <taxon>Platyhelminthes</taxon>
        <taxon>Rhabditophora</taxon>
        <taxon>Macrostomorpha</taxon>
        <taxon>Macrostomida</taxon>
        <taxon>Macrostomidae</taxon>
        <taxon>Macrostomum</taxon>
    </lineage>
</organism>
<comment type="pathway">
    <text evidence="1">Nucleotide-sugar biosynthesis; UDP-N-acetyl-alpha-D-glucosamine biosynthesis; UDP-N-acetyl-alpha-D-glucosamine from N-acetyl-alpha-D-glucosamine 1-phosphate: step 1/1.</text>
</comment>
<feature type="non-terminal residue" evidence="8">
    <location>
        <position position="1"/>
    </location>
</feature>
<dbReference type="AlphaFoldDB" id="A0A267H326"/>
<dbReference type="InterPro" id="IPR029044">
    <property type="entry name" value="Nucleotide-diphossugar_trans"/>
</dbReference>
<comment type="similarity">
    <text evidence="2">Belongs to the UDPGP type 1 family.</text>
</comment>
<feature type="region of interest" description="Disordered" evidence="7">
    <location>
        <begin position="1"/>
        <end position="23"/>
    </location>
</feature>
<evidence type="ECO:0000256" key="3">
    <source>
        <dbReference type="ARBA" id="ARBA00012457"/>
    </source>
</evidence>
<evidence type="ECO:0000256" key="2">
    <source>
        <dbReference type="ARBA" id="ARBA00010401"/>
    </source>
</evidence>
<accession>A0A267H326</accession>
<evidence type="ECO:0000256" key="1">
    <source>
        <dbReference type="ARBA" id="ARBA00005208"/>
    </source>
</evidence>
<protein>
    <recommendedName>
        <fullName evidence="3">UDP-N-acetylglucosamine diphosphorylase</fullName>
        <ecNumber evidence="3">2.7.7.23</ecNumber>
    </recommendedName>
</protein>
<evidence type="ECO:0000256" key="7">
    <source>
        <dbReference type="SAM" id="MobiDB-lite"/>
    </source>
</evidence>
<comment type="caution">
    <text evidence="8">The sequence shown here is derived from an EMBL/GenBank/DDBJ whole genome shotgun (WGS) entry which is preliminary data.</text>
</comment>
<proteinExistence type="inferred from homology"/>
<dbReference type="EC" id="2.7.7.23" evidence="3"/>
<dbReference type="InterPro" id="IPR002618">
    <property type="entry name" value="UDPGP_fam"/>
</dbReference>
<sequence>QSPSSMSAAAADASSDEARLERVRRQLSDAGQLHLLDGWPSLSGEQRVRLLRQLERIDWPGLSAAVRAVMSGQPPRLGEGYAPPPASVRAGPGGPRDSELRAAGLAAVAEGRVGLVLVAGGQATRLGATGPKGAYNVGLPSGKSLFQLHAEKALRVEAMAGGGPGRIAWYVMTSDSTGPATEALFRGAGCFGLRPDCVRFFEQGSVPCVDTDGRALMAGPDAVQTSPDGNGGLYRALRESGALADMRRRGIACLQVFGVDNILTRVADPLFIGHCLLERVSMAAKVVERTRPEERVGVVAADTASGGYRVVEYSEMRPEDAAAREPDGQRLLMRAANICQHYFTLESLESVCQPENEVRLLPYHAAKKKVPYWDANAGQMVHSPPTENAIKFEKFVFDVFPAAGSSFALWEAARSEEFSPLKNAPGSSSDCPETCRRDVLELHTKWLLTATSASSLGGSRRYAEVSPLLSYAGEGLEGVDLSGNPPEGLLFVDE</sequence>
<keyword evidence="5" id="KW-0548">Nucleotidyltransferase</keyword>
<dbReference type="EMBL" id="NIVC01000041">
    <property type="protein sequence ID" value="PAA92698.1"/>
    <property type="molecule type" value="Genomic_DNA"/>
</dbReference>
<dbReference type="PANTHER" id="PTHR11952">
    <property type="entry name" value="UDP- GLUCOSE PYROPHOSPHORYLASE"/>
    <property type="match status" value="1"/>
</dbReference>
<keyword evidence="4" id="KW-0808">Transferase</keyword>
<evidence type="ECO:0000256" key="4">
    <source>
        <dbReference type="ARBA" id="ARBA00022679"/>
    </source>
</evidence>